<evidence type="ECO:0000259" key="4">
    <source>
        <dbReference type="PROSITE" id="PS50102"/>
    </source>
</evidence>
<dbReference type="GO" id="GO:0003729">
    <property type="term" value="F:mRNA binding"/>
    <property type="evidence" value="ECO:0007669"/>
    <property type="project" value="TreeGrafter"/>
</dbReference>
<feature type="compositionally biased region" description="Gly residues" evidence="3">
    <location>
        <begin position="212"/>
        <end position="222"/>
    </location>
</feature>
<protein>
    <submittedName>
        <fullName evidence="6">THO complex subunit 4B</fullName>
    </submittedName>
</protein>
<sequence length="250" mass="27406">MADQLDMSLEDIIKKNKKTGGYNGNSATRGRAGGGGAARGRGGSSSGPGPERRFQNRNPARTTPYYTALHPLARFRGRMLMQPLGVSGQSDVEKSTKLYVSNLDYGVSNSDIKILFSDVGELKQYSIHYDRSGRSKGTAEVVFARHGDAVAAINKYNNVRLDGKPLKIEFVGGLVDAPTLVPPTRNNKLERFNGSIRRGRQAGSRELTHGNFGHGNLRGRGQGRNQHERVTVEDLDAELECYRLQSMQIS</sequence>
<dbReference type="InterPro" id="IPR012677">
    <property type="entry name" value="Nucleotide-bd_a/b_plait_sf"/>
</dbReference>
<evidence type="ECO:0000313" key="5">
    <source>
        <dbReference type="Proteomes" id="UP001652623"/>
    </source>
</evidence>
<dbReference type="GeneID" id="107413507"/>
<dbReference type="SMART" id="SM00360">
    <property type="entry name" value="RRM"/>
    <property type="match status" value="1"/>
</dbReference>
<evidence type="ECO:0000256" key="3">
    <source>
        <dbReference type="SAM" id="MobiDB-lite"/>
    </source>
</evidence>
<dbReference type="InterPro" id="IPR035979">
    <property type="entry name" value="RBD_domain_sf"/>
</dbReference>
<dbReference type="CDD" id="cd12680">
    <property type="entry name" value="RRM_THOC4"/>
    <property type="match status" value="1"/>
</dbReference>
<dbReference type="FunCoup" id="A0A6P3ZDI3">
    <property type="interactions" value="3395"/>
</dbReference>
<evidence type="ECO:0000256" key="1">
    <source>
        <dbReference type="ARBA" id="ARBA00022884"/>
    </source>
</evidence>
<dbReference type="InterPro" id="IPR000504">
    <property type="entry name" value="RRM_dom"/>
</dbReference>
<proteinExistence type="predicted"/>
<feature type="region of interest" description="Disordered" evidence="3">
    <location>
        <begin position="15"/>
        <end position="62"/>
    </location>
</feature>
<dbReference type="Proteomes" id="UP001652623">
    <property type="component" value="Chromosome 8"/>
</dbReference>
<dbReference type="InParanoid" id="A0A6P3ZDI3"/>
<gene>
    <name evidence="6" type="primary">LOC107413507</name>
</gene>
<feature type="compositionally biased region" description="Gly residues" evidence="3">
    <location>
        <begin position="31"/>
        <end position="46"/>
    </location>
</feature>
<dbReference type="InterPro" id="IPR025715">
    <property type="entry name" value="FoP_C"/>
</dbReference>
<dbReference type="GO" id="GO:0006406">
    <property type="term" value="P:mRNA export from nucleus"/>
    <property type="evidence" value="ECO:0007669"/>
    <property type="project" value="TreeGrafter"/>
</dbReference>
<dbReference type="KEGG" id="zju:107413507"/>
<dbReference type="InterPro" id="IPR051229">
    <property type="entry name" value="ALYREF_mRNA_export"/>
</dbReference>
<dbReference type="Pfam" id="PF00076">
    <property type="entry name" value="RRM_1"/>
    <property type="match status" value="1"/>
</dbReference>
<dbReference type="Pfam" id="PF13865">
    <property type="entry name" value="FoP_duplication"/>
    <property type="match status" value="1"/>
</dbReference>
<dbReference type="GO" id="GO:0005634">
    <property type="term" value="C:nucleus"/>
    <property type="evidence" value="ECO:0007669"/>
    <property type="project" value="TreeGrafter"/>
</dbReference>
<dbReference type="PANTHER" id="PTHR19965:SF69">
    <property type="entry name" value="NUCLEOTIDE-BINDING ALPHA-BETA PLAIT DOMAIN-CONTAINING PROTEIN-RELATED"/>
    <property type="match status" value="1"/>
</dbReference>
<keyword evidence="1 2" id="KW-0694">RNA-binding</keyword>
<dbReference type="SUPFAM" id="SSF54928">
    <property type="entry name" value="RNA-binding domain, RBD"/>
    <property type="match status" value="1"/>
</dbReference>
<dbReference type="Gene3D" id="3.30.70.330">
    <property type="match status" value="1"/>
</dbReference>
<evidence type="ECO:0000313" key="6">
    <source>
        <dbReference type="RefSeq" id="XP_015876952.1"/>
    </source>
</evidence>
<name>A0A6P3ZDI3_ZIZJJ</name>
<accession>A0A6P3ZDI3</accession>
<reference evidence="6" key="1">
    <citation type="submission" date="2025-08" db="UniProtKB">
        <authorList>
            <consortium name="RefSeq"/>
        </authorList>
    </citation>
    <scope>IDENTIFICATION</scope>
    <source>
        <tissue evidence="6">Seedling</tissue>
    </source>
</reference>
<feature type="domain" description="RRM" evidence="4">
    <location>
        <begin position="96"/>
        <end position="173"/>
    </location>
</feature>
<dbReference type="RefSeq" id="XP_015876952.1">
    <property type="nucleotide sequence ID" value="XM_016021466.4"/>
</dbReference>
<keyword evidence="5" id="KW-1185">Reference proteome</keyword>
<feature type="region of interest" description="Disordered" evidence="3">
    <location>
        <begin position="197"/>
        <end position="227"/>
    </location>
</feature>
<dbReference type="SMART" id="SM01218">
    <property type="entry name" value="FoP_duplication"/>
    <property type="match status" value="1"/>
</dbReference>
<evidence type="ECO:0000256" key="2">
    <source>
        <dbReference type="PROSITE-ProRule" id="PRU00176"/>
    </source>
</evidence>
<dbReference type="PANTHER" id="PTHR19965">
    <property type="entry name" value="RNA AND EXPORT FACTOR BINDING PROTEIN"/>
    <property type="match status" value="1"/>
</dbReference>
<dbReference type="PROSITE" id="PS50102">
    <property type="entry name" value="RRM"/>
    <property type="match status" value="1"/>
</dbReference>
<organism evidence="5 6">
    <name type="scientific">Ziziphus jujuba</name>
    <name type="common">Chinese jujube</name>
    <name type="synonym">Ziziphus sativa</name>
    <dbReference type="NCBI Taxonomy" id="326968"/>
    <lineage>
        <taxon>Eukaryota</taxon>
        <taxon>Viridiplantae</taxon>
        <taxon>Streptophyta</taxon>
        <taxon>Embryophyta</taxon>
        <taxon>Tracheophyta</taxon>
        <taxon>Spermatophyta</taxon>
        <taxon>Magnoliopsida</taxon>
        <taxon>eudicotyledons</taxon>
        <taxon>Gunneridae</taxon>
        <taxon>Pentapetalae</taxon>
        <taxon>rosids</taxon>
        <taxon>fabids</taxon>
        <taxon>Rosales</taxon>
        <taxon>Rhamnaceae</taxon>
        <taxon>Paliureae</taxon>
        <taxon>Ziziphus</taxon>
    </lineage>
</organism>
<dbReference type="AlphaFoldDB" id="A0A6P3ZDI3"/>